<reference evidence="1 2" key="1">
    <citation type="journal article" date="2014" name="Antonie Van Leeuwenhoek">
        <title>Roseivivax atlanticus sp. nov., isolated from surface seawater of the Atlantic Ocean.</title>
        <authorList>
            <person name="Li G."/>
            <person name="Lai Q."/>
            <person name="Liu X."/>
            <person name="Sun F."/>
            <person name="Shao Z."/>
        </authorList>
    </citation>
    <scope>NUCLEOTIDE SEQUENCE [LARGE SCALE GENOMIC DNA]</scope>
    <source>
        <strain evidence="1 2">22II-s10s</strain>
    </source>
</reference>
<proteinExistence type="predicted"/>
<accession>W4HDW2</accession>
<dbReference type="RefSeq" id="WP_043847141.1">
    <property type="nucleotide sequence ID" value="NZ_AQQW01000021.1"/>
</dbReference>
<name>W4HDW2_9RHOB</name>
<sequence>MSEKNRFGPAALIKATLQCDDATAEEVRRQLAALVQHQATRAFIAKAWHLANTTIPAGGKGGDRAVYINEGKRQAGLFVVACAQGGLDLPNYYDPESDT</sequence>
<dbReference type="Proteomes" id="UP000019063">
    <property type="component" value="Unassembled WGS sequence"/>
</dbReference>
<comment type="caution">
    <text evidence="1">The sequence shown here is derived from an EMBL/GenBank/DDBJ whole genome shotgun (WGS) entry which is preliminary data.</text>
</comment>
<dbReference type="AlphaFoldDB" id="W4HDW2"/>
<evidence type="ECO:0000313" key="1">
    <source>
        <dbReference type="EMBL" id="ETW10884.1"/>
    </source>
</evidence>
<organism evidence="1 2">
    <name type="scientific">Roseivivax marinus</name>
    <dbReference type="NCBI Taxonomy" id="1379903"/>
    <lineage>
        <taxon>Bacteria</taxon>
        <taxon>Pseudomonadati</taxon>
        <taxon>Pseudomonadota</taxon>
        <taxon>Alphaproteobacteria</taxon>
        <taxon>Rhodobacterales</taxon>
        <taxon>Roseobacteraceae</taxon>
        <taxon>Roseivivax</taxon>
    </lineage>
</organism>
<dbReference type="STRING" id="1379903.ATO8_19844"/>
<evidence type="ECO:0000313" key="2">
    <source>
        <dbReference type="Proteomes" id="UP000019063"/>
    </source>
</evidence>
<keyword evidence="2" id="KW-1185">Reference proteome</keyword>
<gene>
    <name evidence="1" type="ORF">ATO8_19844</name>
</gene>
<protein>
    <submittedName>
        <fullName evidence="1">Uncharacterized protein</fullName>
    </submittedName>
</protein>
<dbReference type="EMBL" id="AQQW01000021">
    <property type="protein sequence ID" value="ETW10884.1"/>
    <property type="molecule type" value="Genomic_DNA"/>
</dbReference>